<dbReference type="Proteomes" id="UP001062263">
    <property type="component" value="Chromosome"/>
</dbReference>
<dbReference type="RefSeq" id="WP_215435055.1">
    <property type="nucleotide sequence ID" value="NZ_AP025943.1"/>
</dbReference>
<feature type="transmembrane region" description="Helical" evidence="1">
    <location>
        <begin position="290"/>
        <end position="310"/>
    </location>
</feature>
<dbReference type="Pfam" id="PF04235">
    <property type="entry name" value="DUF418"/>
    <property type="match status" value="1"/>
</dbReference>
<dbReference type="PANTHER" id="PTHR30590">
    <property type="entry name" value="INNER MEMBRANE PROTEIN"/>
    <property type="match status" value="1"/>
</dbReference>
<evidence type="ECO:0000313" key="4">
    <source>
        <dbReference type="Proteomes" id="UP001062263"/>
    </source>
</evidence>
<gene>
    <name evidence="3" type="ORF">Abiwalacus_25060</name>
</gene>
<feature type="transmembrane region" description="Helical" evidence="1">
    <location>
        <begin position="123"/>
        <end position="138"/>
    </location>
</feature>
<evidence type="ECO:0000313" key="3">
    <source>
        <dbReference type="EMBL" id="BDL44932.1"/>
    </source>
</evidence>
<dbReference type="EMBL" id="AP025943">
    <property type="protein sequence ID" value="BDL44932.1"/>
    <property type="molecule type" value="Genomic_DNA"/>
</dbReference>
<feature type="transmembrane region" description="Helical" evidence="1">
    <location>
        <begin position="145"/>
        <end position="164"/>
    </location>
</feature>
<feature type="transmembrane region" description="Helical" evidence="1">
    <location>
        <begin position="355"/>
        <end position="374"/>
    </location>
</feature>
<feature type="domain" description="DUF418" evidence="2">
    <location>
        <begin position="237"/>
        <end position="397"/>
    </location>
</feature>
<keyword evidence="1" id="KW-1133">Transmembrane helix</keyword>
<sequence>MTARSSSGAPAPAPRITILDILRALALLGIVIVHAHDHFNLYLPVLPAAGWQAAANGAADWLYEHLFVSKSFLLFSFLFGLSFFIQLDRQEQRGVDFRKRFMWRLVLLFLLGLVHTLFYDGDILTIFGVLGFALVLLYRRSTPFLVILCLLCLMQPVNVMDALARAGMAEGWPHSSGWFLPDSPAAGPSREFLYAGDSWGEAAWWNLTRGQLGKWQFFLLSGRIWQTLGLFILGMLAGRWRLFADAPGKRVLFLRLLAVSLLLFLSLLAVRTLLVPLTSSPAGSDLRHLVLQWENLSYVAAFVSGAVLLFSRPGLPLPSALLSSTGKCTLTCYVTQTLIFTFLFFGWGLGLAQSMGPWICLCSAVAVFCLQAWVCRQWLKHFLYGPLEWLWRTATMCRMQPFIRK</sequence>
<keyword evidence="4" id="KW-1185">Reference proteome</keyword>
<evidence type="ECO:0000256" key="1">
    <source>
        <dbReference type="SAM" id="Phobius"/>
    </source>
</evidence>
<keyword evidence="1" id="KW-0812">Transmembrane</keyword>
<dbReference type="InterPro" id="IPR007349">
    <property type="entry name" value="DUF418"/>
</dbReference>
<feature type="transmembrane region" description="Helical" evidence="1">
    <location>
        <begin position="330"/>
        <end position="349"/>
    </location>
</feature>
<feature type="transmembrane region" description="Helical" evidence="1">
    <location>
        <begin position="252"/>
        <end position="270"/>
    </location>
</feature>
<evidence type="ECO:0000259" key="2">
    <source>
        <dbReference type="Pfam" id="PF04235"/>
    </source>
</evidence>
<reference evidence="3" key="1">
    <citation type="submission" date="2022-06" db="EMBL/GenBank/DDBJ databases">
        <title>Akkermansia biwalacus sp. nov., an anaerobic mucin-degrading bacterium isolated from human intestine.</title>
        <authorList>
            <person name="Kobayashi Y."/>
            <person name="Inoue S."/>
            <person name="Kawahara T."/>
            <person name="Kohda N."/>
        </authorList>
    </citation>
    <scope>NUCLEOTIDE SEQUENCE</scope>
    <source>
        <strain evidence="3">WON2089</strain>
    </source>
</reference>
<name>A0ABM7ZKK2_9BACT</name>
<dbReference type="PANTHER" id="PTHR30590:SF2">
    <property type="entry name" value="INNER MEMBRANE PROTEIN"/>
    <property type="match status" value="1"/>
</dbReference>
<feature type="transmembrane region" description="Helical" evidence="1">
    <location>
        <begin position="21"/>
        <end position="39"/>
    </location>
</feature>
<keyword evidence="1" id="KW-0472">Membrane</keyword>
<proteinExistence type="predicted"/>
<dbReference type="InterPro" id="IPR052529">
    <property type="entry name" value="Bact_Transport_Assoc"/>
</dbReference>
<organism evidence="3 4">
    <name type="scientific">Akkermansia biwaensis</name>
    <dbReference type="NCBI Taxonomy" id="2946555"/>
    <lineage>
        <taxon>Bacteria</taxon>
        <taxon>Pseudomonadati</taxon>
        <taxon>Verrucomicrobiota</taxon>
        <taxon>Verrucomicrobiia</taxon>
        <taxon>Verrucomicrobiales</taxon>
        <taxon>Akkermansiaceae</taxon>
        <taxon>Akkermansia</taxon>
    </lineage>
</organism>
<feature type="transmembrane region" description="Helical" evidence="1">
    <location>
        <begin position="101"/>
        <end position="117"/>
    </location>
</feature>
<feature type="transmembrane region" description="Helical" evidence="1">
    <location>
        <begin position="71"/>
        <end position="89"/>
    </location>
</feature>
<accession>A0ABM7ZKK2</accession>
<protein>
    <submittedName>
        <fullName evidence="3">Transporter</fullName>
    </submittedName>
</protein>
<feature type="transmembrane region" description="Helical" evidence="1">
    <location>
        <begin position="215"/>
        <end position="240"/>
    </location>
</feature>